<sequence length="264" mass="29188">MSAAQTNPSGRVNPFQDSRHLDLLHYIYKRPDIDEIRGNPSKVLAAIDEFDTKVKSLPNVGPQKGKYVTDVIADLKPEFMVELGSYVGYSAVLFADAVRRAGGKRYIGLEKSPEFAAVTNMIVELAGLRDFVTIIVGSSSKTLQKWATTGEIKQIPLLFLDHFKPLYTVDLKLCEHYGLVAPGSVLTADNVISPGAPQYLAYVRSSVEEKRKAAKEVEQKAQKEEFEFAGNPNLVYETKLLEATLHDGRSDGIEVSKAVREEKA</sequence>
<dbReference type="VEuPathDB" id="FungiDB:C8Q69DRAFT_481183"/>
<dbReference type="EMBL" id="RCNU01000016">
    <property type="protein sequence ID" value="RWQ91819.1"/>
    <property type="molecule type" value="Genomic_DNA"/>
</dbReference>
<comment type="caution">
    <text evidence="7">The sequence shown here is derived from an EMBL/GenBank/DDBJ whole genome shotgun (WGS) entry which is preliminary data.</text>
</comment>
<keyword evidence="3 7" id="KW-0808">Transferase</keyword>
<dbReference type="InterPro" id="IPR029063">
    <property type="entry name" value="SAM-dependent_MTases_sf"/>
</dbReference>
<evidence type="ECO:0000256" key="5">
    <source>
        <dbReference type="ARBA" id="ARBA00022939"/>
    </source>
</evidence>
<dbReference type="GeneID" id="39600858"/>
<evidence type="ECO:0000256" key="3">
    <source>
        <dbReference type="ARBA" id="ARBA00022679"/>
    </source>
</evidence>
<dbReference type="EC" id="2.1.1.6" evidence="1"/>
<evidence type="ECO:0000256" key="6">
    <source>
        <dbReference type="ARBA" id="ARBA00023453"/>
    </source>
</evidence>
<evidence type="ECO:0000256" key="2">
    <source>
        <dbReference type="ARBA" id="ARBA00022603"/>
    </source>
</evidence>
<proteinExistence type="inferred from homology"/>
<dbReference type="GO" id="GO:0006584">
    <property type="term" value="P:catecholamine metabolic process"/>
    <property type="evidence" value="ECO:0007669"/>
    <property type="project" value="UniProtKB-KW"/>
</dbReference>
<evidence type="ECO:0000256" key="4">
    <source>
        <dbReference type="ARBA" id="ARBA00022691"/>
    </source>
</evidence>
<evidence type="ECO:0000313" key="8">
    <source>
        <dbReference type="Proteomes" id="UP000283841"/>
    </source>
</evidence>
<dbReference type="Proteomes" id="UP000283841">
    <property type="component" value="Unassembled WGS sequence"/>
</dbReference>
<name>A0A443HJ71_BYSSP</name>
<organism evidence="7 8">
    <name type="scientific">Byssochlamys spectabilis</name>
    <name type="common">Paecilomyces variotii</name>
    <dbReference type="NCBI Taxonomy" id="264951"/>
    <lineage>
        <taxon>Eukaryota</taxon>
        <taxon>Fungi</taxon>
        <taxon>Dikarya</taxon>
        <taxon>Ascomycota</taxon>
        <taxon>Pezizomycotina</taxon>
        <taxon>Eurotiomycetes</taxon>
        <taxon>Eurotiomycetidae</taxon>
        <taxon>Eurotiales</taxon>
        <taxon>Thermoascaceae</taxon>
        <taxon>Paecilomyces</taxon>
    </lineage>
</organism>
<keyword evidence="2 7" id="KW-0489">Methyltransferase</keyword>
<accession>A0A443HJ71</accession>
<dbReference type="GO" id="GO:0008171">
    <property type="term" value="F:O-methyltransferase activity"/>
    <property type="evidence" value="ECO:0007669"/>
    <property type="project" value="InterPro"/>
</dbReference>
<dbReference type="PANTHER" id="PTHR43836:SF8">
    <property type="entry name" value="PUTATIVE (AFU_ORTHOLOGUE AFUA_5G06990)-RELATED"/>
    <property type="match status" value="1"/>
</dbReference>
<keyword evidence="4" id="KW-0949">S-adenosyl-L-methionine</keyword>
<dbReference type="InterPro" id="IPR002935">
    <property type="entry name" value="SAM_O-MeTrfase"/>
</dbReference>
<keyword evidence="8" id="KW-1185">Reference proteome</keyword>
<reference evidence="7 8" key="1">
    <citation type="journal article" date="2018" name="Front. Microbiol.">
        <title>Genomic and genetic insights into a cosmopolitan fungus, Paecilomyces variotii (Eurotiales).</title>
        <authorList>
            <person name="Urquhart A.S."/>
            <person name="Mondo S.J."/>
            <person name="Makela M.R."/>
            <person name="Hane J.K."/>
            <person name="Wiebenga A."/>
            <person name="He G."/>
            <person name="Mihaltcheva S."/>
            <person name="Pangilinan J."/>
            <person name="Lipzen A."/>
            <person name="Barry K."/>
            <person name="de Vries R.P."/>
            <person name="Grigoriev I.V."/>
            <person name="Idnurm A."/>
        </authorList>
    </citation>
    <scope>NUCLEOTIDE SEQUENCE [LARGE SCALE GENOMIC DNA]</scope>
    <source>
        <strain evidence="7 8">CBS 101075</strain>
    </source>
</reference>
<dbReference type="STRING" id="264951.A0A443HJ71"/>
<evidence type="ECO:0000256" key="1">
    <source>
        <dbReference type="ARBA" id="ARBA00012880"/>
    </source>
</evidence>
<dbReference type="GO" id="GO:0032259">
    <property type="term" value="P:methylation"/>
    <property type="evidence" value="ECO:0007669"/>
    <property type="project" value="UniProtKB-KW"/>
</dbReference>
<dbReference type="RefSeq" id="XP_028481464.1">
    <property type="nucleotide sequence ID" value="XM_028631581.1"/>
</dbReference>
<dbReference type="SUPFAM" id="SSF53335">
    <property type="entry name" value="S-adenosyl-L-methionine-dependent methyltransferases"/>
    <property type="match status" value="1"/>
</dbReference>
<keyword evidence="5" id="KW-0128">Catecholamine metabolism</keyword>
<dbReference type="PANTHER" id="PTHR43836">
    <property type="entry name" value="CATECHOL O-METHYLTRANSFERASE 1-RELATED"/>
    <property type="match status" value="1"/>
</dbReference>
<dbReference type="Gene3D" id="3.40.50.150">
    <property type="entry name" value="Vaccinia Virus protein VP39"/>
    <property type="match status" value="1"/>
</dbReference>
<gene>
    <name evidence="7" type="ORF">C8Q69DRAFT_481183</name>
</gene>
<dbReference type="CDD" id="cd02440">
    <property type="entry name" value="AdoMet_MTases"/>
    <property type="match status" value="1"/>
</dbReference>
<comment type="similarity">
    <text evidence="6">Belongs to the class I-like SAM-binding methyltransferase superfamily. Cation-dependent O-methyltransferase family.</text>
</comment>
<dbReference type="PROSITE" id="PS51682">
    <property type="entry name" value="SAM_OMT_I"/>
    <property type="match status" value="1"/>
</dbReference>
<dbReference type="Pfam" id="PF13578">
    <property type="entry name" value="Methyltransf_24"/>
    <property type="match status" value="1"/>
</dbReference>
<evidence type="ECO:0000313" key="7">
    <source>
        <dbReference type="EMBL" id="RWQ91819.1"/>
    </source>
</evidence>
<protein>
    <recommendedName>
        <fullName evidence="1">catechol O-methyltransferase</fullName>
        <ecNumber evidence="1">2.1.1.6</ecNumber>
    </recommendedName>
</protein>
<dbReference type="AlphaFoldDB" id="A0A443HJ71"/>